<evidence type="ECO:0000256" key="3">
    <source>
        <dbReference type="ARBA" id="ARBA00023274"/>
    </source>
</evidence>
<dbReference type="SUPFAM" id="SSF63748">
    <property type="entry name" value="Tudor/PWWP/MBT"/>
    <property type="match status" value="1"/>
</dbReference>
<name>A0A8K1DBS9_9PASS</name>
<reference evidence="7" key="1">
    <citation type="submission" date="2019-04" db="EMBL/GenBank/DDBJ databases">
        <title>Genome assembly of Zosterops borbonicus 15179.</title>
        <authorList>
            <person name="Leroy T."/>
            <person name="Anselmetti Y."/>
            <person name="Tilak M.-K."/>
            <person name="Nabholz B."/>
        </authorList>
    </citation>
    <scope>NUCLEOTIDE SEQUENCE</scope>
    <source>
        <strain evidence="7">HGM_15179</strain>
        <tissue evidence="7">Muscle</tissue>
    </source>
</reference>
<dbReference type="SMART" id="SM00333">
    <property type="entry name" value="TUDOR"/>
    <property type="match status" value="1"/>
</dbReference>
<dbReference type="Gene3D" id="2.30.30.140">
    <property type="match status" value="1"/>
</dbReference>
<dbReference type="InterPro" id="IPR054302">
    <property type="entry name" value="Ribosomal_bL9m_C"/>
</dbReference>
<dbReference type="GO" id="GO:1990904">
    <property type="term" value="C:ribonucleoprotein complex"/>
    <property type="evidence" value="ECO:0007669"/>
    <property type="project" value="UniProtKB-KW"/>
</dbReference>
<dbReference type="InterPro" id="IPR009027">
    <property type="entry name" value="Ribosomal_bL9/RNase_H1_N"/>
</dbReference>
<dbReference type="Gene3D" id="3.30.1370.10">
    <property type="entry name" value="K Homology domain, type 1"/>
    <property type="match status" value="2"/>
</dbReference>
<dbReference type="Pfam" id="PF25131">
    <property type="entry name" value="bL9m_N"/>
    <property type="match status" value="1"/>
</dbReference>
<keyword evidence="8" id="KW-1185">Reference proteome</keyword>
<evidence type="ECO:0000256" key="5">
    <source>
        <dbReference type="SAM" id="MobiDB-lite"/>
    </source>
</evidence>
<dbReference type="Pfam" id="PF00013">
    <property type="entry name" value="KH_1"/>
    <property type="match status" value="2"/>
</dbReference>
<feature type="compositionally biased region" description="Pro residues" evidence="5">
    <location>
        <begin position="227"/>
        <end position="236"/>
    </location>
</feature>
<dbReference type="PANTHER" id="PTHR22948">
    <property type="entry name" value="TUDOR DOMAIN CONTAINING PROTEIN"/>
    <property type="match status" value="1"/>
</dbReference>
<evidence type="ECO:0000256" key="2">
    <source>
        <dbReference type="ARBA" id="ARBA00022980"/>
    </source>
</evidence>
<dbReference type="GO" id="GO:0007283">
    <property type="term" value="P:spermatogenesis"/>
    <property type="evidence" value="ECO:0007669"/>
    <property type="project" value="TreeGrafter"/>
</dbReference>
<dbReference type="GO" id="GO:0005739">
    <property type="term" value="C:mitochondrion"/>
    <property type="evidence" value="ECO:0007669"/>
    <property type="project" value="UniProtKB-ARBA"/>
</dbReference>
<dbReference type="Pfam" id="PF00567">
    <property type="entry name" value="TUDOR"/>
    <property type="match status" value="1"/>
</dbReference>
<dbReference type="Gene3D" id="2.40.50.90">
    <property type="match status" value="1"/>
</dbReference>
<evidence type="ECO:0000256" key="4">
    <source>
        <dbReference type="PROSITE-ProRule" id="PRU00117"/>
    </source>
</evidence>
<proteinExistence type="inferred from homology"/>
<protein>
    <recommendedName>
        <fullName evidence="6">Tudor domain-containing protein</fullName>
    </recommendedName>
</protein>
<feature type="domain" description="Tudor" evidence="6">
    <location>
        <begin position="314"/>
        <end position="373"/>
    </location>
</feature>
<dbReference type="InterPro" id="IPR002999">
    <property type="entry name" value="Tudor"/>
</dbReference>
<dbReference type="InterPro" id="IPR035437">
    <property type="entry name" value="SNase_OB-fold_sf"/>
</dbReference>
<dbReference type="GO" id="GO:0005840">
    <property type="term" value="C:ribosome"/>
    <property type="evidence" value="ECO:0007669"/>
    <property type="project" value="UniProtKB-KW"/>
</dbReference>
<dbReference type="PROSITE" id="PS50084">
    <property type="entry name" value="KH_TYPE_1"/>
    <property type="match status" value="2"/>
</dbReference>
<dbReference type="InterPro" id="IPR036612">
    <property type="entry name" value="KH_dom_type_1_sf"/>
</dbReference>
<dbReference type="Pfam" id="PF01281">
    <property type="entry name" value="Ribosomal_L9_N"/>
    <property type="match status" value="1"/>
</dbReference>
<comment type="similarity">
    <text evidence="1">Belongs to the bacterial ribosomal protein bL9 family.</text>
</comment>
<dbReference type="GO" id="GO:0034587">
    <property type="term" value="P:piRNA processing"/>
    <property type="evidence" value="ECO:0007669"/>
    <property type="project" value="TreeGrafter"/>
</dbReference>
<dbReference type="OrthoDB" id="9995375at2759"/>
<gene>
    <name evidence="7" type="ORF">HGM15179_019019</name>
</gene>
<organism evidence="7 8">
    <name type="scientific">Zosterops borbonicus</name>
    <dbReference type="NCBI Taxonomy" id="364589"/>
    <lineage>
        <taxon>Eukaryota</taxon>
        <taxon>Metazoa</taxon>
        <taxon>Chordata</taxon>
        <taxon>Craniata</taxon>
        <taxon>Vertebrata</taxon>
        <taxon>Euteleostomi</taxon>
        <taxon>Archelosauria</taxon>
        <taxon>Archosauria</taxon>
        <taxon>Dinosauria</taxon>
        <taxon>Saurischia</taxon>
        <taxon>Theropoda</taxon>
        <taxon>Coelurosauria</taxon>
        <taxon>Aves</taxon>
        <taxon>Neognathae</taxon>
        <taxon>Neoaves</taxon>
        <taxon>Telluraves</taxon>
        <taxon>Australaves</taxon>
        <taxon>Passeriformes</taxon>
        <taxon>Sylvioidea</taxon>
        <taxon>Zosteropidae</taxon>
        <taxon>Zosterops</taxon>
    </lineage>
</organism>
<dbReference type="Proteomes" id="UP000796761">
    <property type="component" value="Unassembled WGS sequence"/>
</dbReference>
<dbReference type="InterPro" id="IPR020070">
    <property type="entry name" value="Ribosomal_bL9_N"/>
</dbReference>
<keyword evidence="2" id="KW-0689">Ribosomal protein</keyword>
<evidence type="ECO:0000313" key="7">
    <source>
        <dbReference type="EMBL" id="TRZ08089.1"/>
    </source>
</evidence>
<comment type="caution">
    <text evidence="7">The sequence shown here is derived from an EMBL/GenBank/DDBJ whole genome shotgun (WGS) entry which is preliminary data.</text>
</comment>
<dbReference type="SUPFAM" id="SSF55658">
    <property type="entry name" value="L9 N-domain-like"/>
    <property type="match status" value="1"/>
</dbReference>
<dbReference type="GO" id="GO:0003723">
    <property type="term" value="F:RNA binding"/>
    <property type="evidence" value="ECO:0007669"/>
    <property type="project" value="UniProtKB-UniRule"/>
</dbReference>
<dbReference type="GO" id="GO:0043186">
    <property type="term" value="C:P granule"/>
    <property type="evidence" value="ECO:0007669"/>
    <property type="project" value="TreeGrafter"/>
</dbReference>
<dbReference type="Gene3D" id="3.40.5.10">
    <property type="entry name" value="Ribosomal protein L9, N-terminal domain"/>
    <property type="match status" value="1"/>
</dbReference>
<dbReference type="Pfam" id="PF22078">
    <property type="entry name" value="Ribosomal_bL9m_C"/>
    <property type="match status" value="1"/>
</dbReference>
<dbReference type="SMART" id="SM00322">
    <property type="entry name" value="KH"/>
    <property type="match status" value="2"/>
</dbReference>
<sequence length="656" mass="72767">MAGRGSVHSLSSLQKTALLLGVPAAATVLYILYRRYRESREAQVTLVADEGLEVGVRVPRTALKSLIGRRGATINQLRQETGAHIAVEEDEEEEGGQSLVQISGSPGQVCRARAAVLRIVADSAPVAEQLRVPQRAVGRIIGRGGETVRAICRSSGARVECGHEPEAGLGPLRVIRLLGTRREVDTAKRLILEKVSEDKALRRELEQAAAARCPRKQPLGSRREPPEPLPGAPGSPGPGEESEEPEEPPVPKFEVPSPDFSFPADEHLDVYVSAAESPGHFWIQLLGTRSLQLDKLTAEMGHFYQSSPPVPPPSLQPGAIVAAPYLEAGEWHRARVLGTLDNGHLDLYYVDFGDNGEAPPEALRALRSDFLSLPFQAIECSLAGIVPNGDTWAEAALDEFDRLTHCAQWRPLVARICSYSAAGPCPRPSVRLFTQRHGQASVVVERVWSVPLGRAGALPRLHPRRHRVFRLVRDGKHQPRGDMELLLTRAVEDVGGRGDVVSVSKRLGRNRLLPQGLALYPTPENLRRFQQERELAQQGELEEPQTQSGQKTLEFLRRCRLEVGMKNNVPWELSPDIVARHFLKNLGVFVPPHALRLPPEPITCWGHFWCDVTVNGLDTVRVPMDVVQFLRPKTKRLRRWQEQQRQQLESSRERLL</sequence>
<dbReference type="SUPFAM" id="SSF54791">
    <property type="entry name" value="Eukaryotic type KH-domain (KH-domain type I)"/>
    <property type="match status" value="2"/>
</dbReference>
<dbReference type="InterPro" id="IPR050621">
    <property type="entry name" value="Tudor_domain_containing"/>
</dbReference>
<dbReference type="InterPro" id="IPR004087">
    <property type="entry name" value="KH_dom"/>
</dbReference>
<dbReference type="PROSITE" id="PS50304">
    <property type="entry name" value="TUDOR"/>
    <property type="match status" value="1"/>
</dbReference>
<dbReference type="GO" id="GO:0030719">
    <property type="term" value="P:P granule organization"/>
    <property type="evidence" value="ECO:0007669"/>
    <property type="project" value="TreeGrafter"/>
</dbReference>
<evidence type="ECO:0000256" key="1">
    <source>
        <dbReference type="ARBA" id="ARBA00010605"/>
    </source>
</evidence>
<dbReference type="PANTHER" id="PTHR22948:SF18">
    <property type="entry name" value="TUDOR AND KH DOMAIN-CONTAINING PROTEIN"/>
    <property type="match status" value="1"/>
</dbReference>
<keyword evidence="3" id="KW-0687">Ribonucleoprotein</keyword>
<dbReference type="EMBL" id="SWJQ01001493">
    <property type="protein sequence ID" value="TRZ08089.1"/>
    <property type="molecule type" value="Genomic_DNA"/>
</dbReference>
<feature type="region of interest" description="Disordered" evidence="5">
    <location>
        <begin position="208"/>
        <end position="259"/>
    </location>
</feature>
<evidence type="ECO:0000313" key="8">
    <source>
        <dbReference type="Proteomes" id="UP000796761"/>
    </source>
</evidence>
<dbReference type="InterPro" id="IPR036935">
    <property type="entry name" value="Ribosomal_bL9_N_sf"/>
</dbReference>
<dbReference type="InterPro" id="IPR056864">
    <property type="entry name" value="MRP-L9_N"/>
</dbReference>
<accession>A0A8K1DBS9</accession>
<evidence type="ECO:0000259" key="6">
    <source>
        <dbReference type="PROSITE" id="PS50304"/>
    </source>
</evidence>
<dbReference type="AlphaFoldDB" id="A0A8K1DBS9"/>
<keyword evidence="4" id="KW-0694">RNA-binding</keyword>
<dbReference type="InterPro" id="IPR004088">
    <property type="entry name" value="KH_dom_type_1"/>
</dbReference>